<organism evidence="1">
    <name type="scientific">Populus alba</name>
    <name type="common">White poplar</name>
    <dbReference type="NCBI Taxonomy" id="43335"/>
    <lineage>
        <taxon>Eukaryota</taxon>
        <taxon>Viridiplantae</taxon>
        <taxon>Streptophyta</taxon>
        <taxon>Embryophyta</taxon>
        <taxon>Tracheophyta</taxon>
        <taxon>Spermatophyta</taxon>
        <taxon>Magnoliopsida</taxon>
        <taxon>eudicotyledons</taxon>
        <taxon>Gunneridae</taxon>
        <taxon>Pentapetalae</taxon>
        <taxon>rosids</taxon>
        <taxon>fabids</taxon>
        <taxon>Malpighiales</taxon>
        <taxon>Salicaceae</taxon>
        <taxon>Saliceae</taxon>
        <taxon>Populus</taxon>
    </lineage>
</organism>
<protein>
    <submittedName>
        <fullName evidence="1">Uncharacterized protein</fullName>
    </submittedName>
</protein>
<name>A0A4U5N7A6_POPAL</name>
<sequence>MRFEIEKRDVFGFDRDASEKKKNKRTPFASVMSVKMRKEWRMGWRERAEGEGNSVNFGGCPPQLEALFCGAKPSRRQVYFKQVNPMSQLANKTSQIPPLIYE</sequence>
<gene>
    <name evidence="1" type="ORF">D5086_0000281710</name>
</gene>
<accession>A0A4U5N7A6</accession>
<dbReference type="AlphaFoldDB" id="A0A4U5N7A6"/>
<comment type="caution">
    <text evidence="1">The sequence shown here is derived from an EMBL/GenBank/DDBJ whole genome shotgun (WGS) entry which is preliminary data.</text>
</comment>
<evidence type="ECO:0000313" key="1">
    <source>
        <dbReference type="EMBL" id="TKR78606.1"/>
    </source>
</evidence>
<reference evidence="1" key="1">
    <citation type="submission" date="2018-10" db="EMBL/GenBank/DDBJ databases">
        <title>Population genomic analysis revealed the cold adaptation of white poplar.</title>
        <authorList>
            <person name="Liu Y.-J."/>
        </authorList>
    </citation>
    <scope>NUCLEOTIDE SEQUENCE [LARGE SCALE GENOMIC DNA]</scope>
    <source>
        <strain evidence="1">PAL-ZL1</strain>
    </source>
</reference>
<proteinExistence type="predicted"/>
<dbReference type="EMBL" id="RCHU01001107">
    <property type="protein sequence ID" value="TKR78606.1"/>
    <property type="molecule type" value="Genomic_DNA"/>
</dbReference>